<sequence>MERIAASGIQALQILLENNGIILELHLRGKGTD</sequence>
<organism evidence="1 2">
    <name type="scientific">Roseburia intestinalis XB6B4</name>
    <dbReference type="NCBI Taxonomy" id="718255"/>
    <lineage>
        <taxon>Bacteria</taxon>
        <taxon>Bacillati</taxon>
        <taxon>Bacillota</taxon>
        <taxon>Clostridia</taxon>
        <taxon>Lachnospirales</taxon>
        <taxon>Lachnospiraceae</taxon>
        <taxon>Roseburia</taxon>
    </lineage>
</organism>
<name>D4L2F5_9FIRM</name>
<proteinExistence type="predicted"/>
<gene>
    <name evidence="1" type="ORF">RO1_35210</name>
</gene>
<dbReference type="HOGENOM" id="CLU_3383587_0_0_9"/>
<dbReference type="Proteomes" id="UP000008953">
    <property type="component" value="Chromosome"/>
</dbReference>
<reference evidence="1 2" key="2">
    <citation type="submission" date="2010-03" db="EMBL/GenBank/DDBJ databases">
        <authorList>
            <person name="Pajon A."/>
        </authorList>
    </citation>
    <scope>NUCLEOTIDE SEQUENCE [LARGE SCALE GENOMIC DNA]</scope>
    <source>
        <strain evidence="1 2">XB6B4</strain>
    </source>
</reference>
<accession>D4L2F5</accession>
<dbReference type="EMBL" id="FP929050">
    <property type="protein sequence ID" value="CBL13795.1"/>
    <property type="molecule type" value="Genomic_DNA"/>
</dbReference>
<dbReference type="KEGG" id="rix:RO1_35210"/>
<dbReference type="AlphaFoldDB" id="D4L2F5"/>
<reference evidence="1 2" key="1">
    <citation type="submission" date="2010-03" db="EMBL/GenBank/DDBJ databases">
        <title>The genome sequence of Roseburia intestinalis XB6B4.</title>
        <authorList>
            <consortium name="metaHIT consortium -- http://www.metahit.eu/"/>
            <person name="Pajon A."/>
            <person name="Turner K."/>
            <person name="Parkhill J."/>
            <person name="Bernalier A."/>
        </authorList>
    </citation>
    <scope>NUCLEOTIDE SEQUENCE [LARGE SCALE GENOMIC DNA]</scope>
    <source>
        <strain evidence="1 2">XB6B4</strain>
    </source>
</reference>
<evidence type="ECO:0000313" key="1">
    <source>
        <dbReference type="EMBL" id="CBL13795.1"/>
    </source>
</evidence>
<evidence type="ECO:0000313" key="2">
    <source>
        <dbReference type="Proteomes" id="UP000008953"/>
    </source>
</evidence>
<protein>
    <submittedName>
        <fullName evidence="1">Uncharacterized protein</fullName>
    </submittedName>
</protein>